<dbReference type="STRING" id="36087.A0A077Z9E5"/>
<dbReference type="Proteomes" id="UP000030665">
    <property type="component" value="Unassembled WGS sequence"/>
</dbReference>
<sequence>MIIIDPPWDNRSVRRKKWYSIYICAFQCFIFINPLAMKLHFLRVIVFEQITRNGKPVHPYNIDYKLPFENLLIACAQNSDIGYEVPKKKVIISVPCAISSRKPPLNDILSSYLRHPCRTLELFARGLLPNTTSIGNQAVAFQSSFHESRNI</sequence>
<keyword evidence="3" id="KW-1185">Reference proteome</keyword>
<dbReference type="OrthoDB" id="61116at2759"/>
<protein>
    <submittedName>
        <fullName evidence="2">MT-A70 domain containing protein</fullName>
    </submittedName>
</protein>
<dbReference type="GO" id="GO:0005634">
    <property type="term" value="C:nucleus"/>
    <property type="evidence" value="ECO:0007669"/>
    <property type="project" value="TreeGrafter"/>
</dbReference>
<feature type="transmembrane region" description="Helical" evidence="1">
    <location>
        <begin position="18"/>
        <end position="36"/>
    </location>
</feature>
<keyword evidence="1" id="KW-0472">Membrane</keyword>
<reference evidence="2" key="1">
    <citation type="submission" date="2014-01" db="EMBL/GenBank/DDBJ databases">
        <authorList>
            <person name="Aslett M."/>
        </authorList>
    </citation>
    <scope>NUCLEOTIDE SEQUENCE</scope>
</reference>
<name>A0A077Z9E5_TRITR</name>
<keyword evidence="1" id="KW-0812">Transmembrane</keyword>
<dbReference type="GO" id="GO:0008168">
    <property type="term" value="F:methyltransferase activity"/>
    <property type="evidence" value="ECO:0007669"/>
    <property type="project" value="TreeGrafter"/>
</dbReference>
<evidence type="ECO:0000313" key="3">
    <source>
        <dbReference type="Proteomes" id="UP000030665"/>
    </source>
</evidence>
<keyword evidence="1" id="KW-1133">Transmembrane helix</keyword>
<accession>A0A077Z9E5</accession>
<organism evidence="2 3">
    <name type="scientific">Trichuris trichiura</name>
    <name type="common">Whipworm</name>
    <name type="synonym">Trichocephalus trichiurus</name>
    <dbReference type="NCBI Taxonomy" id="36087"/>
    <lineage>
        <taxon>Eukaryota</taxon>
        <taxon>Metazoa</taxon>
        <taxon>Ecdysozoa</taxon>
        <taxon>Nematoda</taxon>
        <taxon>Enoplea</taxon>
        <taxon>Dorylaimia</taxon>
        <taxon>Trichinellida</taxon>
        <taxon>Trichuridae</taxon>
        <taxon>Trichuris</taxon>
    </lineage>
</organism>
<dbReference type="AlphaFoldDB" id="A0A077Z9E5"/>
<reference evidence="2" key="2">
    <citation type="submission" date="2014-03" db="EMBL/GenBank/DDBJ databases">
        <title>The whipworm genome and dual-species transcriptomics of an intimate host-pathogen interaction.</title>
        <authorList>
            <person name="Foth B.J."/>
            <person name="Tsai I.J."/>
            <person name="Reid A.J."/>
            <person name="Bancroft A.J."/>
            <person name="Nichol S."/>
            <person name="Tracey A."/>
            <person name="Holroyd N."/>
            <person name="Cotton J.A."/>
            <person name="Stanley E.J."/>
            <person name="Zarowiecki M."/>
            <person name="Liu J.Z."/>
            <person name="Huckvale T."/>
            <person name="Cooper P.J."/>
            <person name="Grencis R.K."/>
            <person name="Berriman M."/>
        </authorList>
    </citation>
    <scope>NUCLEOTIDE SEQUENCE [LARGE SCALE GENOMIC DNA]</scope>
</reference>
<dbReference type="EMBL" id="HG806022">
    <property type="protein sequence ID" value="CDW56263.1"/>
    <property type="molecule type" value="Genomic_DNA"/>
</dbReference>
<evidence type="ECO:0000256" key="1">
    <source>
        <dbReference type="SAM" id="Phobius"/>
    </source>
</evidence>
<dbReference type="PANTHER" id="PTHR12829">
    <property type="entry name" value="N6-ADENOSINE-METHYLTRANSFERASE"/>
    <property type="match status" value="1"/>
</dbReference>
<dbReference type="PANTHER" id="PTHR12829:SF4">
    <property type="entry name" value="N(6)-ADENINE-SPECIFIC METHYLTRANSFERASE METTL4"/>
    <property type="match status" value="1"/>
</dbReference>
<dbReference type="Pfam" id="PF05063">
    <property type="entry name" value="MT-A70"/>
    <property type="match status" value="1"/>
</dbReference>
<proteinExistence type="predicted"/>
<evidence type="ECO:0000313" key="2">
    <source>
        <dbReference type="EMBL" id="CDW56263.1"/>
    </source>
</evidence>
<dbReference type="InterPro" id="IPR007757">
    <property type="entry name" value="MT-A70-like"/>
</dbReference>
<gene>
    <name evidence="2" type="ORF">TTRE_0000453801</name>
</gene>